<evidence type="ECO:0000313" key="3">
    <source>
        <dbReference type="Proteomes" id="UP001597459"/>
    </source>
</evidence>
<sequence length="355" mass="42133">MSTIKFGIRSVRLKSYSLRELGLENEVNAKMRVEYRQNYFHLHFLPLFPTTKVLRLRKEDQQLYEIPEHIRTVIASQIKEKPKTPWYTFLGPIILLVGLTVYFGNLGIKNYQTKAYYKEKFYQTRDHSLQLLDSLDTHVYFKIRDTKRSFRTDGLYAKVENIYKDSIQLVKLHTDLKYDEDRLSYQVQKYYETYAANLPAEWVSIDTLKKAILREYGSSSKNKGIHIFETTMIIEEAASIYKEPYLVTDGKGVDYIKKQMSLRLKNYGCEAIISKIHLKKGMLKWDQEFPIDFSKYSSNTYSKLTIYATYENKEEEYEFIIDLRDDENMLHQYEVKGTLENGFKLKRIRSGSKRK</sequence>
<feature type="transmembrane region" description="Helical" evidence="1">
    <location>
        <begin position="86"/>
        <end position="104"/>
    </location>
</feature>
<keyword evidence="3" id="KW-1185">Reference proteome</keyword>
<comment type="caution">
    <text evidence="2">The sequence shown here is derived from an EMBL/GenBank/DDBJ whole genome shotgun (WGS) entry which is preliminary data.</text>
</comment>
<evidence type="ECO:0008006" key="4">
    <source>
        <dbReference type="Google" id="ProtNLM"/>
    </source>
</evidence>
<dbReference type="EMBL" id="JBHULX010000003">
    <property type="protein sequence ID" value="MFD2589987.1"/>
    <property type="molecule type" value="Genomic_DNA"/>
</dbReference>
<protein>
    <recommendedName>
        <fullName evidence="4">DUF4974 domain-containing protein</fullName>
    </recommendedName>
</protein>
<name>A0ABW5N305_9FLAO</name>
<accession>A0ABW5N305</accession>
<proteinExistence type="predicted"/>
<keyword evidence="1" id="KW-0472">Membrane</keyword>
<evidence type="ECO:0000256" key="1">
    <source>
        <dbReference type="SAM" id="Phobius"/>
    </source>
</evidence>
<evidence type="ECO:0000313" key="2">
    <source>
        <dbReference type="EMBL" id="MFD2589987.1"/>
    </source>
</evidence>
<dbReference type="Proteomes" id="UP001597459">
    <property type="component" value="Unassembled WGS sequence"/>
</dbReference>
<dbReference type="RefSeq" id="WP_378255961.1">
    <property type="nucleotide sequence ID" value="NZ_JBHSJV010000001.1"/>
</dbReference>
<keyword evidence="1" id="KW-1133">Transmembrane helix</keyword>
<keyword evidence="1" id="KW-0812">Transmembrane</keyword>
<gene>
    <name evidence="2" type="ORF">ACFSTE_04045</name>
</gene>
<reference evidence="3" key="1">
    <citation type="journal article" date="2019" name="Int. J. Syst. Evol. Microbiol.">
        <title>The Global Catalogue of Microorganisms (GCM) 10K type strain sequencing project: providing services to taxonomists for standard genome sequencing and annotation.</title>
        <authorList>
            <consortium name="The Broad Institute Genomics Platform"/>
            <consortium name="The Broad Institute Genome Sequencing Center for Infectious Disease"/>
            <person name="Wu L."/>
            <person name="Ma J."/>
        </authorList>
    </citation>
    <scope>NUCLEOTIDE SEQUENCE [LARGE SCALE GENOMIC DNA]</scope>
    <source>
        <strain evidence="3">KCTC 42423</strain>
    </source>
</reference>
<organism evidence="2 3">
    <name type="scientific">Aquimarina hainanensis</name>
    <dbReference type="NCBI Taxonomy" id="1578017"/>
    <lineage>
        <taxon>Bacteria</taxon>
        <taxon>Pseudomonadati</taxon>
        <taxon>Bacteroidota</taxon>
        <taxon>Flavobacteriia</taxon>
        <taxon>Flavobacteriales</taxon>
        <taxon>Flavobacteriaceae</taxon>
        <taxon>Aquimarina</taxon>
    </lineage>
</organism>